<evidence type="ECO:0000313" key="2">
    <source>
        <dbReference type="EMBL" id="OCF54583.1"/>
    </source>
</evidence>
<name>A0A1B9IG99_9TREE</name>
<reference evidence="3" key="2">
    <citation type="submission" date="2013-12" db="EMBL/GenBank/DDBJ databases">
        <title>Evolution of pathogenesis and genome organization in the Tremellales.</title>
        <authorList>
            <person name="Cuomo C."/>
            <person name="Litvintseva A."/>
            <person name="Heitman J."/>
            <person name="Chen Y."/>
            <person name="Sun S."/>
            <person name="Springer D."/>
            <person name="Dromer F."/>
            <person name="Young S."/>
            <person name="Zeng Q."/>
            <person name="Chapman S."/>
            <person name="Gujja S."/>
            <person name="Saif S."/>
            <person name="Birren B."/>
        </authorList>
    </citation>
    <scope>NUCLEOTIDE SEQUENCE [LARGE SCALE GENOMIC DNA]</scope>
    <source>
        <strain evidence="3">CBS 10435</strain>
    </source>
</reference>
<dbReference type="AlphaFoldDB" id="A0A1B9IG99"/>
<keyword evidence="3" id="KW-1185">Reference proteome</keyword>
<gene>
    <name evidence="2" type="ORF">L486_07715</name>
</gene>
<feature type="region of interest" description="Disordered" evidence="1">
    <location>
        <begin position="38"/>
        <end position="79"/>
    </location>
</feature>
<proteinExistence type="predicted"/>
<evidence type="ECO:0000313" key="3">
    <source>
        <dbReference type="Proteomes" id="UP000092583"/>
    </source>
</evidence>
<evidence type="ECO:0000256" key="1">
    <source>
        <dbReference type="SAM" id="MobiDB-lite"/>
    </source>
</evidence>
<feature type="region of interest" description="Disordered" evidence="1">
    <location>
        <begin position="1"/>
        <end position="21"/>
    </location>
</feature>
<sequence>MNVSNFVVHQDHPSTDSDESTLSQLLTGLPLYAFQQKYDEEDFPRPRSSTLPMKRPADTISQGDADEEELTATMSKKRR</sequence>
<organism evidence="2 3">
    <name type="scientific">Kwoniella mangroviensis CBS 10435</name>
    <dbReference type="NCBI Taxonomy" id="1331196"/>
    <lineage>
        <taxon>Eukaryota</taxon>
        <taxon>Fungi</taxon>
        <taxon>Dikarya</taxon>
        <taxon>Basidiomycota</taxon>
        <taxon>Agaricomycotina</taxon>
        <taxon>Tremellomycetes</taxon>
        <taxon>Tremellales</taxon>
        <taxon>Cryptococcaceae</taxon>
        <taxon>Kwoniella</taxon>
    </lineage>
</organism>
<dbReference type="Proteomes" id="UP000092583">
    <property type="component" value="Unassembled WGS sequence"/>
</dbReference>
<accession>A0A1B9IG99</accession>
<protein>
    <submittedName>
        <fullName evidence="2">Uncharacterized protein</fullName>
    </submittedName>
</protein>
<dbReference type="EMBL" id="KI669469">
    <property type="protein sequence ID" value="OCF54583.1"/>
    <property type="molecule type" value="Genomic_DNA"/>
</dbReference>
<reference evidence="2 3" key="1">
    <citation type="submission" date="2013-07" db="EMBL/GenBank/DDBJ databases">
        <title>The Genome Sequence of Kwoniella mangroviensis CBS10435.</title>
        <authorList>
            <consortium name="The Broad Institute Genome Sequencing Platform"/>
            <person name="Cuomo C."/>
            <person name="Litvintseva A."/>
            <person name="Chen Y."/>
            <person name="Heitman J."/>
            <person name="Sun S."/>
            <person name="Springer D."/>
            <person name="Dromer F."/>
            <person name="Young S.K."/>
            <person name="Zeng Q."/>
            <person name="Gargeya S."/>
            <person name="Fitzgerald M."/>
            <person name="Abouelleil A."/>
            <person name="Alvarado L."/>
            <person name="Berlin A.M."/>
            <person name="Chapman S.B."/>
            <person name="Dewar J."/>
            <person name="Goldberg J."/>
            <person name="Griggs A."/>
            <person name="Gujja S."/>
            <person name="Hansen M."/>
            <person name="Howarth C."/>
            <person name="Imamovic A."/>
            <person name="Larimer J."/>
            <person name="McCowan C."/>
            <person name="Murphy C."/>
            <person name="Pearson M."/>
            <person name="Priest M."/>
            <person name="Roberts A."/>
            <person name="Saif S."/>
            <person name="Shea T."/>
            <person name="Sykes S."/>
            <person name="Wortman J."/>
            <person name="Nusbaum C."/>
            <person name="Birren B."/>
        </authorList>
    </citation>
    <scope>NUCLEOTIDE SEQUENCE [LARGE SCALE GENOMIC DNA]</scope>
    <source>
        <strain evidence="2 3">CBS 10435</strain>
    </source>
</reference>